<keyword evidence="12" id="KW-1185">Reference proteome</keyword>
<dbReference type="EMBL" id="JH159151">
    <property type="protein sequence ID" value="EGZ27172.1"/>
    <property type="molecule type" value="Genomic_DNA"/>
</dbReference>
<keyword evidence="5" id="KW-0067">ATP-binding</keyword>
<accession>G4YLX7</accession>
<dbReference type="InterPro" id="IPR013525">
    <property type="entry name" value="ABC2_TM"/>
</dbReference>
<keyword evidence="3 9" id="KW-0812">Transmembrane</keyword>
<evidence type="ECO:0000256" key="4">
    <source>
        <dbReference type="ARBA" id="ARBA00022741"/>
    </source>
</evidence>
<keyword evidence="7 9" id="KW-0472">Membrane</keyword>
<dbReference type="InterPro" id="IPR003593">
    <property type="entry name" value="AAA+_ATPase"/>
</dbReference>
<dbReference type="Pfam" id="PF00005">
    <property type="entry name" value="ABC_tran"/>
    <property type="match status" value="2"/>
</dbReference>
<dbReference type="GeneID" id="20638890"/>
<evidence type="ECO:0000313" key="11">
    <source>
        <dbReference type="EMBL" id="EGZ27172.1"/>
    </source>
</evidence>
<proteinExistence type="predicted"/>
<evidence type="ECO:0000256" key="2">
    <source>
        <dbReference type="ARBA" id="ARBA00022448"/>
    </source>
</evidence>
<dbReference type="SMR" id="G4YLX7"/>
<feature type="transmembrane region" description="Helical" evidence="9">
    <location>
        <begin position="693"/>
        <end position="717"/>
    </location>
</feature>
<keyword evidence="2" id="KW-0813">Transport</keyword>
<evidence type="ECO:0000256" key="7">
    <source>
        <dbReference type="ARBA" id="ARBA00023136"/>
    </source>
</evidence>
<protein>
    <submittedName>
        <fullName evidence="11">Pleiotropic drug resistance protein ABC superfamily</fullName>
    </submittedName>
</protein>
<dbReference type="FunFam" id="3.40.50.300:FF:000289">
    <property type="entry name" value="ABC transporter G family member 31"/>
    <property type="match status" value="1"/>
</dbReference>
<feature type="domain" description="ABC transporter" evidence="10">
    <location>
        <begin position="94"/>
        <end position="361"/>
    </location>
</feature>
<organism evidence="11 12">
    <name type="scientific">Phytophthora sojae (strain P6497)</name>
    <name type="common">Soybean stem and root rot agent</name>
    <name type="synonym">Phytophthora megasperma f. sp. glycines</name>
    <dbReference type="NCBI Taxonomy" id="1094619"/>
    <lineage>
        <taxon>Eukaryota</taxon>
        <taxon>Sar</taxon>
        <taxon>Stramenopiles</taxon>
        <taxon>Oomycota</taxon>
        <taxon>Peronosporomycetes</taxon>
        <taxon>Peronosporales</taxon>
        <taxon>Peronosporaceae</taxon>
        <taxon>Phytophthora</taxon>
    </lineage>
</organism>
<keyword evidence="4" id="KW-0547">Nucleotide-binding</keyword>
<dbReference type="InterPro" id="IPR010929">
    <property type="entry name" value="PDR_CDR_ABC"/>
</dbReference>
<name>G4YLX7_PHYSP</name>
<dbReference type="Pfam" id="PF06422">
    <property type="entry name" value="PDR_CDR"/>
    <property type="match status" value="1"/>
</dbReference>
<feature type="transmembrane region" description="Helical" evidence="9">
    <location>
        <begin position="1235"/>
        <end position="1257"/>
    </location>
</feature>
<dbReference type="SMART" id="SM00382">
    <property type="entry name" value="AAA"/>
    <property type="match status" value="2"/>
</dbReference>
<dbReference type="GO" id="GO:0140359">
    <property type="term" value="F:ABC-type transporter activity"/>
    <property type="evidence" value="ECO:0007669"/>
    <property type="project" value="InterPro"/>
</dbReference>
<feature type="transmembrane region" description="Helical" evidence="9">
    <location>
        <begin position="1123"/>
        <end position="1142"/>
    </location>
</feature>
<dbReference type="Pfam" id="PF19055">
    <property type="entry name" value="ABC2_membrane_7"/>
    <property type="match status" value="1"/>
</dbReference>
<feature type="transmembrane region" description="Helical" evidence="9">
    <location>
        <begin position="571"/>
        <end position="594"/>
    </location>
</feature>
<gene>
    <name evidence="11" type="ORF">PHYSODRAFT_257671</name>
</gene>
<feature type="region of interest" description="Disordered" evidence="8">
    <location>
        <begin position="742"/>
        <end position="761"/>
    </location>
</feature>
<dbReference type="SUPFAM" id="SSF52540">
    <property type="entry name" value="P-loop containing nucleoside triphosphate hydrolases"/>
    <property type="match status" value="2"/>
</dbReference>
<feature type="transmembrane region" description="Helical" evidence="9">
    <location>
        <begin position="1196"/>
        <end position="1223"/>
    </location>
</feature>
<dbReference type="InterPro" id="IPR027417">
    <property type="entry name" value="P-loop_NTPase"/>
</dbReference>
<sequence length="1399" mass="155720">MIAPSTTIDVPPTTAGPKLQPGLESGHALMEHGEAAFYDFVAQQLEPALGRTLPQMEVRCKNLSVVAEVSVVEQKQSGATSEQPSVYNSLKHIVRKLTATRHVTERHVLNRVDAVFEPGTITLVLGQPGSGKSSLMKILSGQFPMQKNVTVDGDISYNGSPWKELLPKLPQLAAYVPQTDKHFPTLSVQETLEFAHACCPEEVTSRRGKEMLSCGTPEQNETALRAAESLYKNYPDVIVEQLGLQTCRDTVIGNALKRGVSGGERRRVTTGEMEFGMKYATFMDEISTGLDSAATFDIVCTQRDIAKKLHKTVAMALLQPAPEVFELFDNILLLNDGEVMYHGPREHVVPYFESLGFVCPPDHDVADYLLDLGTDQQYQYEVAKASTHASFSVQSPRLASEFADLFRQSEIHQQIMQTLDAPWSDERVRDGKEHLMKMPEFRQSFWAGTLTVMRRQMLLALRNTDFMRVRALMVVVMGLIYGSTFFGFDPTNAQVALGVLYQTTMFLAMGQASQTPVFIAAREIYYKHRRANFYRTSSFAIACLTALVPSAFAECLVFSCFVYWMCGFVGGVGYFLFFLLCMVLTNLALCAWFFTLTAMAPNFNIAKPCSTFSITFYVVFAGFVVPKTQLPAFFLWIYWLNPLAWCLRAVAVNQYRSPKFDVCVYAGEDYCSQYNMTMGEYSLSLYDVPSNKAWVWGGVLFLLFSIAFFVVAGSYILEHKRYDVPAATVAVVASFVDDKEKSELDDIPEEQEQPSRPDGTASYVMVATPRAASSSPAQEEAPSDMVVVDLHEEQARHESIDLLKGISGYALPGTMTALMGSSGAGKTTLMDVIAGRKTGGTIQGEILLNGYPATELAIRRCTGYCEQQDIHSEGATIREALTFSAFLRQDSSVSERAKLTTVEECLDLLDLRPITDQIIRGRSQEQMKRLTIGVELAAQPSVLFLDEPISGMDAHSAKVIMDGVRNVADSGRTVVCTIHQPSSDVFFLFDSLLLLKRGGETVFFAGRPHLIDYFEAIPEVARLPEGQNPATWMLECIGAGVAGAGEKPMTDTAANVDFVQHFRQSTEQQALVEGLNQPGVSMPAPDRLPELIFTRKRAASPLTQLRMLMSRFMTIYWRTPSYNLTRFLIAFALAVVFGLVLIDGHYTTYQGLNSAIGIIFMTALYQGYITYVGCLPFTLRERASYYRERDSQTYNALWYFVGATVAEIPYVFGSGLLFTIIFFPLMGVGSFGTAVLYWVNVSLFVLMQTYLGQLFIYAMPSVEVAAIVGVLINAIFLLFAGFNPPSGSIPDGYMWLYHITPQRYSLSILVSILFGNCPEDPTFDEATQTYINVRSELACQPLQSTPLSVGHTTVKGYIADVYNMKYDEVWSNFGCVFIFLFVFRFLSLLALRYINHQKR</sequence>
<feature type="transmembrane region" description="Helical" evidence="9">
    <location>
        <begin position="500"/>
        <end position="519"/>
    </location>
</feature>
<feature type="transmembrane region" description="Helical" evidence="9">
    <location>
        <begin position="1264"/>
        <end position="1282"/>
    </location>
</feature>
<dbReference type="RefSeq" id="XP_009514447.1">
    <property type="nucleotide sequence ID" value="XM_009516152.1"/>
</dbReference>
<dbReference type="PANTHER" id="PTHR19241">
    <property type="entry name" value="ATP-BINDING CASSETTE TRANSPORTER"/>
    <property type="match status" value="1"/>
</dbReference>
<evidence type="ECO:0000256" key="6">
    <source>
        <dbReference type="ARBA" id="ARBA00022989"/>
    </source>
</evidence>
<evidence type="ECO:0000256" key="3">
    <source>
        <dbReference type="ARBA" id="ARBA00022692"/>
    </source>
</evidence>
<dbReference type="PROSITE" id="PS50893">
    <property type="entry name" value="ABC_TRANSPORTER_2"/>
    <property type="match status" value="2"/>
</dbReference>
<evidence type="ECO:0000256" key="9">
    <source>
        <dbReference type="SAM" id="Phobius"/>
    </source>
</evidence>
<reference evidence="11 12" key="1">
    <citation type="journal article" date="2006" name="Science">
        <title>Phytophthora genome sequences uncover evolutionary origins and mechanisms of pathogenesis.</title>
        <authorList>
            <person name="Tyler B.M."/>
            <person name="Tripathy S."/>
            <person name="Zhang X."/>
            <person name="Dehal P."/>
            <person name="Jiang R.H."/>
            <person name="Aerts A."/>
            <person name="Arredondo F.D."/>
            <person name="Baxter L."/>
            <person name="Bensasson D."/>
            <person name="Beynon J.L."/>
            <person name="Chapman J."/>
            <person name="Damasceno C.M."/>
            <person name="Dorrance A.E."/>
            <person name="Dou D."/>
            <person name="Dickerman A.W."/>
            <person name="Dubchak I.L."/>
            <person name="Garbelotto M."/>
            <person name="Gijzen M."/>
            <person name="Gordon S.G."/>
            <person name="Govers F."/>
            <person name="Grunwald N.J."/>
            <person name="Huang W."/>
            <person name="Ivors K.L."/>
            <person name="Jones R.W."/>
            <person name="Kamoun S."/>
            <person name="Krampis K."/>
            <person name="Lamour K.H."/>
            <person name="Lee M.K."/>
            <person name="McDonald W.H."/>
            <person name="Medina M."/>
            <person name="Meijer H.J."/>
            <person name="Nordberg E.K."/>
            <person name="Maclean D.J."/>
            <person name="Ospina-Giraldo M.D."/>
            <person name="Morris P.F."/>
            <person name="Phuntumart V."/>
            <person name="Putnam N.H."/>
            <person name="Rash S."/>
            <person name="Rose J.K."/>
            <person name="Sakihama Y."/>
            <person name="Salamov A.A."/>
            <person name="Savidor A."/>
            <person name="Scheuring C.F."/>
            <person name="Smith B.M."/>
            <person name="Sobral B.W."/>
            <person name="Terry A."/>
            <person name="Torto-Alalibo T.A."/>
            <person name="Win J."/>
            <person name="Xu Z."/>
            <person name="Zhang H."/>
            <person name="Grigoriev I.V."/>
            <person name="Rokhsar D.S."/>
            <person name="Boore J.L."/>
        </authorList>
    </citation>
    <scope>NUCLEOTIDE SEQUENCE [LARGE SCALE GENOMIC DNA]</scope>
    <source>
        <strain evidence="11 12">P6497</strain>
    </source>
</reference>
<comment type="subcellular location">
    <subcellularLocation>
        <location evidence="1">Membrane</location>
        <topology evidence="1">Multi-pass membrane protein</topology>
    </subcellularLocation>
</comment>
<dbReference type="Proteomes" id="UP000002640">
    <property type="component" value="Unassembled WGS sequence"/>
</dbReference>
<feature type="transmembrane region" description="Helical" evidence="9">
    <location>
        <begin position="1369"/>
        <end position="1391"/>
    </location>
</feature>
<dbReference type="OMA" id="ACGYFVQ"/>
<evidence type="ECO:0000256" key="5">
    <source>
        <dbReference type="ARBA" id="ARBA00022840"/>
    </source>
</evidence>
<dbReference type="InterPro" id="IPR043926">
    <property type="entry name" value="ABCG_dom"/>
</dbReference>
<dbReference type="FunFam" id="3.40.50.300:FF:000528">
    <property type="entry name" value="ABC transporter G family member 31"/>
    <property type="match status" value="1"/>
</dbReference>
<evidence type="ECO:0000256" key="1">
    <source>
        <dbReference type="ARBA" id="ARBA00004141"/>
    </source>
</evidence>
<evidence type="ECO:0000259" key="10">
    <source>
        <dbReference type="PROSITE" id="PS50893"/>
    </source>
</evidence>
<feature type="transmembrane region" description="Helical" evidence="9">
    <location>
        <begin position="539"/>
        <end position="565"/>
    </location>
</feature>
<dbReference type="Pfam" id="PF01061">
    <property type="entry name" value="ABC2_membrane"/>
    <property type="match status" value="2"/>
</dbReference>
<feature type="transmembrane region" description="Helical" evidence="9">
    <location>
        <begin position="1154"/>
        <end position="1175"/>
    </location>
</feature>
<dbReference type="Gene3D" id="3.40.50.300">
    <property type="entry name" value="P-loop containing nucleotide triphosphate hydrolases"/>
    <property type="match status" value="2"/>
</dbReference>
<dbReference type="InterPro" id="IPR003439">
    <property type="entry name" value="ABC_transporter-like_ATP-bd"/>
</dbReference>
<dbReference type="GO" id="GO:0016887">
    <property type="term" value="F:ATP hydrolysis activity"/>
    <property type="evidence" value="ECO:0007669"/>
    <property type="project" value="InterPro"/>
</dbReference>
<feature type="transmembrane region" description="Helical" evidence="9">
    <location>
        <begin position="614"/>
        <end position="639"/>
    </location>
</feature>
<evidence type="ECO:0000313" key="12">
    <source>
        <dbReference type="Proteomes" id="UP000002640"/>
    </source>
</evidence>
<dbReference type="KEGG" id="psoj:PHYSODRAFT_257671"/>
<dbReference type="GO" id="GO:0016020">
    <property type="term" value="C:membrane"/>
    <property type="evidence" value="ECO:0007669"/>
    <property type="project" value="UniProtKB-SubCell"/>
</dbReference>
<keyword evidence="6 9" id="KW-1133">Transmembrane helix</keyword>
<evidence type="ECO:0000256" key="8">
    <source>
        <dbReference type="SAM" id="MobiDB-lite"/>
    </source>
</evidence>
<feature type="domain" description="ABC transporter" evidence="10">
    <location>
        <begin position="785"/>
        <end position="1023"/>
    </location>
</feature>
<feature type="transmembrane region" description="Helical" evidence="9">
    <location>
        <begin position="469"/>
        <end position="488"/>
    </location>
</feature>
<dbReference type="InParanoid" id="G4YLX7"/>
<dbReference type="GO" id="GO:0005524">
    <property type="term" value="F:ATP binding"/>
    <property type="evidence" value="ECO:0007669"/>
    <property type="project" value="UniProtKB-KW"/>
</dbReference>